<proteinExistence type="predicted"/>
<feature type="domain" description="C-type lectin" evidence="2">
    <location>
        <begin position="37"/>
        <end position="149"/>
    </location>
</feature>
<dbReference type="GeneTree" id="ENSGT00940000175119"/>
<dbReference type="Gene3D" id="3.10.100.10">
    <property type="entry name" value="Mannose-Binding Protein A, subunit A"/>
    <property type="match status" value="1"/>
</dbReference>
<dbReference type="PANTHER" id="PTHR45784">
    <property type="entry name" value="C-TYPE LECTIN DOMAIN FAMILY 20 MEMBER A-RELATED"/>
    <property type="match status" value="1"/>
</dbReference>
<dbReference type="STRING" id="48699.ENSPLAP00000003308"/>
<dbReference type="PANTHER" id="PTHR45784:SF3">
    <property type="entry name" value="C-TYPE LECTIN DOMAIN FAMILY 4 MEMBER K-LIKE-RELATED"/>
    <property type="match status" value="1"/>
</dbReference>
<evidence type="ECO:0000313" key="3">
    <source>
        <dbReference type="Ensembl" id="ENSPLAP00000003308.1"/>
    </source>
</evidence>
<dbReference type="Proteomes" id="UP000261500">
    <property type="component" value="Unplaced"/>
</dbReference>
<accession>A0A3B3TRU7</accession>
<evidence type="ECO:0000313" key="4">
    <source>
        <dbReference type="Proteomes" id="UP000261500"/>
    </source>
</evidence>
<protein>
    <recommendedName>
        <fullName evidence="2">C-type lectin domain-containing protein</fullName>
    </recommendedName>
</protein>
<reference evidence="3" key="2">
    <citation type="submission" date="2025-09" db="UniProtKB">
        <authorList>
            <consortium name="Ensembl"/>
        </authorList>
    </citation>
    <scope>IDENTIFICATION</scope>
</reference>
<evidence type="ECO:0000256" key="1">
    <source>
        <dbReference type="SAM" id="SignalP"/>
    </source>
</evidence>
<feature type="signal peptide" evidence="1">
    <location>
        <begin position="1"/>
        <end position="18"/>
    </location>
</feature>
<dbReference type="Ensembl" id="ENSPLAT00000011584.1">
    <property type="protein sequence ID" value="ENSPLAP00000003308.1"/>
    <property type="gene ID" value="ENSPLAG00000004748.1"/>
</dbReference>
<organism evidence="3 4">
    <name type="scientific">Poecilia latipinna</name>
    <name type="common">sailfin molly</name>
    <dbReference type="NCBI Taxonomy" id="48699"/>
    <lineage>
        <taxon>Eukaryota</taxon>
        <taxon>Metazoa</taxon>
        <taxon>Chordata</taxon>
        <taxon>Craniata</taxon>
        <taxon>Vertebrata</taxon>
        <taxon>Euteleostomi</taxon>
        <taxon>Actinopterygii</taxon>
        <taxon>Neopterygii</taxon>
        <taxon>Teleostei</taxon>
        <taxon>Neoteleostei</taxon>
        <taxon>Acanthomorphata</taxon>
        <taxon>Ovalentaria</taxon>
        <taxon>Atherinomorphae</taxon>
        <taxon>Cyprinodontiformes</taxon>
        <taxon>Poeciliidae</taxon>
        <taxon>Poeciliinae</taxon>
        <taxon>Poecilia</taxon>
    </lineage>
</organism>
<dbReference type="SUPFAM" id="SSF56436">
    <property type="entry name" value="C-type lectin-like"/>
    <property type="match status" value="1"/>
</dbReference>
<reference evidence="3" key="1">
    <citation type="submission" date="2025-08" db="UniProtKB">
        <authorList>
            <consortium name="Ensembl"/>
        </authorList>
    </citation>
    <scope>IDENTIFICATION</scope>
</reference>
<dbReference type="InterPro" id="IPR016187">
    <property type="entry name" value="CTDL_fold"/>
</dbReference>
<keyword evidence="1" id="KW-0732">Signal</keyword>
<dbReference type="PROSITE" id="PS50041">
    <property type="entry name" value="C_TYPE_LECTIN_2"/>
    <property type="match status" value="1"/>
</dbReference>
<feature type="chain" id="PRO_5041708105" description="C-type lectin domain-containing protein" evidence="1">
    <location>
        <begin position="19"/>
        <end position="170"/>
    </location>
</feature>
<dbReference type="SMART" id="SM00034">
    <property type="entry name" value="CLECT"/>
    <property type="match status" value="1"/>
</dbReference>
<keyword evidence="4" id="KW-1185">Reference proteome</keyword>
<sequence>HCLTVIFSVLLLTSWLFYYHPYPAGVYVLSTNLFREYHYVSSPKTWAEAQRYCREAYADLATVDSPEENGRLLLELQGSGQFAWIGLYDNTTGWKWTTGDDDFVDNNSFPPWEPNQPDNYGGKQSCIVMNLIGGWKTTDCSRKFRNLKNLPGSGFLRHGELEVGNGRRRF</sequence>
<dbReference type="Pfam" id="PF00059">
    <property type="entry name" value="Lectin_C"/>
    <property type="match status" value="1"/>
</dbReference>
<dbReference type="InterPro" id="IPR001304">
    <property type="entry name" value="C-type_lectin-like"/>
</dbReference>
<name>A0A3B3TRU7_9TELE</name>
<dbReference type="AlphaFoldDB" id="A0A3B3TRU7"/>
<evidence type="ECO:0000259" key="2">
    <source>
        <dbReference type="PROSITE" id="PS50041"/>
    </source>
</evidence>
<dbReference type="InterPro" id="IPR016186">
    <property type="entry name" value="C-type_lectin-like/link_sf"/>
</dbReference>